<keyword evidence="8" id="KW-1185">Reference proteome</keyword>
<dbReference type="GO" id="GO:0005975">
    <property type="term" value="P:carbohydrate metabolic process"/>
    <property type="evidence" value="ECO:0007669"/>
    <property type="project" value="InterPro"/>
</dbReference>
<dbReference type="InterPro" id="IPR001139">
    <property type="entry name" value="Glyco_hydro_30"/>
</dbReference>
<organism evidence="7 8">
    <name type="scientific">Coniella lustricola</name>
    <dbReference type="NCBI Taxonomy" id="2025994"/>
    <lineage>
        <taxon>Eukaryota</taxon>
        <taxon>Fungi</taxon>
        <taxon>Dikarya</taxon>
        <taxon>Ascomycota</taxon>
        <taxon>Pezizomycotina</taxon>
        <taxon>Sordariomycetes</taxon>
        <taxon>Sordariomycetidae</taxon>
        <taxon>Diaporthales</taxon>
        <taxon>Schizoparmaceae</taxon>
        <taxon>Coniella</taxon>
    </lineage>
</organism>
<dbReference type="SUPFAM" id="SSF51011">
    <property type="entry name" value="Glycosyl hydrolase domain"/>
    <property type="match status" value="1"/>
</dbReference>
<gene>
    <name evidence="7" type="ORF">BD289DRAFT_362731</name>
</gene>
<reference evidence="7 8" key="1">
    <citation type="journal article" date="2018" name="Mycol. Prog.">
        <title>Coniella lustricola, a new species from submerged detritus.</title>
        <authorList>
            <person name="Raudabaugh D.B."/>
            <person name="Iturriaga T."/>
            <person name="Carver A."/>
            <person name="Mondo S."/>
            <person name="Pangilinan J."/>
            <person name="Lipzen A."/>
            <person name="He G."/>
            <person name="Amirebrahimi M."/>
            <person name="Grigoriev I.V."/>
            <person name="Miller A.N."/>
        </authorList>
    </citation>
    <scope>NUCLEOTIDE SEQUENCE [LARGE SCALE GENOMIC DNA]</scope>
    <source>
        <strain evidence="7 8">B22-T-1</strain>
    </source>
</reference>
<accession>A0A2T3AG84</accession>
<dbReference type="Pfam" id="PF00734">
    <property type="entry name" value="CBM_1"/>
    <property type="match status" value="1"/>
</dbReference>
<dbReference type="GO" id="GO:0004348">
    <property type="term" value="F:glucosylceramidase activity"/>
    <property type="evidence" value="ECO:0007669"/>
    <property type="project" value="InterPro"/>
</dbReference>
<evidence type="ECO:0000256" key="3">
    <source>
        <dbReference type="ARBA" id="ARBA00022801"/>
    </source>
</evidence>
<protein>
    <submittedName>
        <fullName evidence="7">Glycoside hydrolase superfamily</fullName>
    </submittedName>
</protein>
<dbReference type="PROSITE" id="PS51164">
    <property type="entry name" value="CBM1_2"/>
    <property type="match status" value="1"/>
</dbReference>
<dbReference type="Pfam" id="PF14587">
    <property type="entry name" value="Glyco_hydr_30_2"/>
    <property type="match status" value="1"/>
</dbReference>
<dbReference type="InParanoid" id="A0A2T3AG84"/>
<feature type="region of interest" description="Disordered" evidence="4">
    <location>
        <begin position="87"/>
        <end position="108"/>
    </location>
</feature>
<dbReference type="OrthoDB" id="2012278at2759"/>
<dbReference type="Gene3D" id="2.60.40.1180">
    <property type="entry name" value="Golgi alpha-mannosidase II"/>
    <property type="match status" value="1"/>
</dbReference>
<dbReference type="InterPro" id="IPR039514">
    <property type="entry name" value="6GAL-like"/>
</dbReference>
<dbReference type="STRING" id="2025994.A0A2T3AG84"/>
<dbReference type="PROSITE" id="PS00562">
    <property type="entry name" value="CBM1_1"/>
    <property type="match status" value="1"/>
</dbReference>
<dbReference type="GO" id="GO:0006680">
    <property type="term" value="P:glucosylceramide catabolic process"/>
    <property type="evidence" value="ECO:0007669"/>
    <property type="project" value="TreeGrafter"/>
</dbReference>
<name>A0A2T3AG84_9PEZI</name>
<evidence type="ECO:0000256" key="2">
    <source>
        <dbReference type="ARBA" id="ARBA00022729"/>
    </source>
</evidence>
<dbReference type="Proteomes" id="UP000241462">
    <property type="component" value="Unassembled WGS sequence"/>
</dbReference>
<dbReference type="AlphaFoldDB" id="A0A2T3AG84"/>
<dbReference type="InterPro" id="IPR017853">
    <property type="entry name" value="GH"/>
</dbReference>
<proteinExistence type="inferred from homology"/>
<dbReference type="InterPro" id="IPR013780">
    <property type="entry name" value="Glyco_hydro_b"/>
</dbReference>
<dbReference type="SUPFAM" id="SSF57180">
    <property type="entry name" value="Cellulose-binding domain"/>
    <property type="match status" value="1"/>
</dbReference>
<dbReference type="GO" id="GO:0016020">
    <property type="term" value="C:membrane"/>
    <property type="evidence" value="ECO:0007669"/>
    <property type="project" value="GOC"/>
</dbReference>
<dbReference type="PANTHER" id="PTHR11069">
    <property type="entry name" value="GLUCOSYLCERAMIDASE"/>
    <property type="match status" value="1"/>
</dbReference>
<dbReference type="Gene3D" id="3.20.20.80">
    <property type="entry name" value="Glycosidases"/>
    <property type="match status" value="1"/>
</dbReference>
<dbReference type="InterPro" id="IPR000254">
    <property type="entry name" value="CBD"/>
</dbReference>
<comment type="similarity">
    <text evidence="1">Belongs to the glycosyl hydrolase 30 family.</text>
</comment>
<feature type="chain" id="PRO_5015551058" evidence="5">
    <location>
        <begin position="23"/>
        <end position="549"/>
    </location>
</feature>
<dbReference type="PANTHER" id="PTHR11069:SF23">
    <property type="entry name" value="LYSOSOMAL ACID GLUCOSYLCERAMIDASE"/>
    <property type="match status" value="1"/>
</dbReference>
<dbReference type="SMART" id="SM00236">
    <property type="entry name" value="fCBD"/>
    <property type="match status" value="1"/>
</dbReference>
<feature type="domain" description="CBM1" evidence="6">
    <location>
        <begin position="514"/>
        <end position="549"/>
    </location>
</feature>
<keyword evidence="3 7" id="KW-0378">Hydrolase</keyword>
<dbReference type="InterPro" id="IPR035971">
    <property type="entry name" value="CBD_sf"/>
</dbReference>
<feature type="compositionally biased region" description="Polar residues" evidence="4">
    <location>
        <begin position="98"/>
        <end position="107"/>
    </location>
</feature>
<evidence type="ECO:0000256" key="1">
    <source>
        <dbReference type="ARBA" id="ARBA00005382"/>
    </source>
</evidence>
<dbReference type="GO" id="GO:0030248">
    <property type="term" value="F:cellulose binding"/>
    <property type="evidence" value="ECO:0007669"/>
    <property type="project" value="InterPro"/>
</dbReference>
<keyword evidence="2 5" id="KW-0732">Signal</keyword>
<dbReference type="EMBL" id="KZ678393">
    <property type="protein sequence ID" value="PSR97209.1"/>
    <property type="molecule type" value="Genomic_DNA"/>
</dbReference>
<evidence type="ECO:0000259" key="6">
    <source>
        <dbReference type="PROSITE" id="PS51164"/>
    </source>
</evidence>
<evidence type="ECO:0000313" key="7">
    <source>
        <dbReference type="EMBL" id="PSR97209.1"/>
    </source>
</evidence>
<evidence type="ECO:0000313" key="8">
    <source>
        <dbReference type="Proteomes" id="UP000241462"/>
    </source>
</evidence>
<sequence length="549" mass="56907">MSHHQLLLFAAGLTSLFRIATAQTPITVTLGTTYQHIDGFGVSQAFGRAAQFQALAAAPQKQGLDYLFSTTSGAGLTIIRNRIGSNNATGDSIEPTAPASNSTTNPTYVWDDNDEGQVWFSQQAMSYGVSTIYADAWSAPGFMKTNGEDIDGGYLCGTTGHTCASGDWRQAYANFLVEYVELYKQIGIPISYLGFLNEPDLVTSYSSMLITVSNPVEVTSFLPVLYNTLSAAGLGSVKIACCDMVGWSDAKTTTAALVAANSITPYLGLLTSHMYGGDPNSPIVSTTVPGLPPVWMTEGADLSDAWCTTWYSSGGLCEGLTWAQKISTGVLSANLSGYVYWEGVEVNESVSSSYLVAVLDGATATPSGRLWAFAMWSRFIRPGAVRVGTSGTISNVAIGAFENTDGSVVVVFTNSGATAQSAAVSFNGFTPSAASAWLTDNTHSVNTTAVTLSGAVATVSLPAYSVVSLKMTGARGGGGGSTTTAVSSVTSLTTSVTSKTSTAVTTATTTTSGSCSSLYGQCGGIGWTGATCCSSGTCTYANPYYSQCI</sequence>
<dbReference type="InterPro" id="IPR033452">
    <property type="entry name" value="GH30_C"/>
</dbReference>
<evidence type="ECO:0000256" key="5">
    <source>
        <dbReference type="SAM" id="SignalP"/>
    </source>
</evidence>
<dbReference type="GO" id="GO:0005576">
    <property type="term" value="C:extracellular region"/>
    <property type="evidence" value="ECO:0007669"/>
    <property type="project" value="InterPro"/>
</dbReference>
<evidence type="ECO:0000256" key="4">
    <source>
        <dbReference type="SAM" id="MobiDB-lite"/>
    </source>
</evidence>
<feature type="signal peptide" evidence="5">
    <location>
        <begin position="1"/>
        <end position="22"/>
    </location>
</feature>
<dbReference type="Pfam" id="PF17189">
    <property type="entry name" value="Glyco_hydro_30C"/>
    <property type="match status" value="1"/>
</dbReference>
<dbReference type="SUPFAM" id="SSF51445">
    <property type="entry name" value="(Trans)glycosidases"/>
    <property type="match status" value="1"/>
</dbReference>